<dbReference type="PANTHER" id="PTHR33445:SF1">
    <property type="entry name" value="ATP SYNTHASE SUBUNIT B"/>
    <property type="match status" value="1"/>
</dbReference>
<dbReference type="Proteomes" id="UP000236642">
    <property type="component" value="Unassembled WGS sequence"/>
</dbReference>
<comment type="function">
    <text evidence="17">Component of the F(0) channel, it forms part of the peripheral stalk, linking F(1) to F(0).</text>
</comment>
<keyword evidence="10 17" id="KW-0406">Ion transport</keyword>
<comment type="similarity">
    <text evidence="1 17 19">Belongs to the ATPase B chain family.</text>
</comment>
<proteinExistence type="inferred from homology"/>
<dbReference type="GO" id="GO:0045259">
    <property type="term" value="C:proton-transporting ATP synthase complex"/>
    <property type="evidence" value="ECO:0007669"/>
    <property type="project" value="UniProtKB-KW"/>
</dbReference>
<dbReference type="InterPro" id="IPR050059">
    <property type="entry name" value="ATP_synthase_B_chain"/>
</dbReference>
<dbReference type="HAMAP" id="MF_01416">
    <property type="entry name" value="ATP_synth_delta_bact"/>
    <property type="match status" value="1"/>
</dbReference>
<keyword evidence="6 17" id="KW-0138">CF(0)</keyword>
<comment type="similarity">
    <text evidence="18">Belongs to the ATPase delta chain family.</text>
</comment>
<organism evidence="21 22">
    <name type="scientific">Candidatus Thermoflexus japonica</name>
    <dbReference type="NCBI Taxonomy" id="2035417"/>
    <lineage>
        <taxon>Bacteria</taxon>
        <taxon>Bacillati</taxon>
        <taxon>Chloroflexota</taxon>
        <taxon>Thermoflexia</taxon>
        <taxon>Thermoflexales</taxon>
        <taxon>Thermoflexaceae</taxon>
        <taxon>Thermoflexus</taxon>
    </lineage>
</organism>
<dbReference type="CDD" id="cd06503">
    <property type="entry name" value="ATP-synt_Fo_b"/>
    <property type="match status" value="1"/>
</dbReference>
<comment type="function">
    <text evidence="14">This fusion protein includes a component of the F(0) channel (subunit b) and of the F(1) subunit (subunit delta). Two copies of subunit b and one of delta together form the peripheral 'stator' stalk which links F(1) to F(0).</text>
</comment>
<dbReference type="EMBL" id="BEHY01000002">
    <property type="protein sequence ID" value="GBD07935.1"/>
    <property type="molecule type" value="Genomic_DNA"/>
</dbReference>
<comment type="similarity">
    <text evidence="2">In the C-terminal section; belongs to the ATPase delta chain family.</text>
</comment>
<name>A0A2H5Y3B4_9CHLR</name>
<protein>
    <recommendedName>
        <fullName evidence="17 18">Multifunctional fusion protein</fullName>
    </recommendedName>
    <domain>
        <recommendedName>
            <fullName evidence="17">ATP synthase subunit b</fullName>
        </recommendedName>
        <alternativeName>
            <fullName evidence="17">ATP synthase F(0) sector subunit b</fullName>
        </alternativeName>
        <alternativeName>
            <fullName evidence="17">ATPase subunit I</fullName>
        </alternativeName>
        <alternativeName>
            <fullName evidence="17">F-type ATPase subunit b</fullName>
            <shortName evidence="17">F-ATPase subunit b</shortName>
        </alternativeName>
    </domain>
    <domain>
        <recommendedName>
            <fullName evidence="18">ATP synthase subunit delta</fullName>
        </recommendedName>
        <alternativeName>
            <fullName evidence="18">ATP synthase F(1) sector subunit delta</fullName>
        </alternativeName>
        <alternativeName>
            <fullName evidence="18">F-type ATPase subunit delta</fullName>
            <shortName evidence="18">F-ATPase subunit delta</shortName>
        </alternativeName>
    </domain>
</protein>
<keyword evidence="18" id="KW-0139">CF(1)</keyword>
<dbReference type="InterPro" id="IPR002146">
    <property type="entry name" value="ATP_synth_b/b'su_bac/chlpt"/>
</dbReference>
<evidence type="ECO:0000256" key="11">
    <source>
        <dbReference type="ARBA" id="ARBA00023136"/>
    </source>
</evidence>
<evidence type="ECO:0000256" key="15">
    <source>
        <dbReference type="ARBA" id="ARBA00025198"/>
    </source>
</evidence>
<evidence type="ECO:0000256" key="17">
    <source>
        <dbReference type="HAMAP-Rule" id="MF_01398"/>
    </source>
</evidence>
<dbReference type="GO" id="GO:0046961">
    <property type="term" value="F:proton-transporting ATPase activity, rotational mechanism"/>
    <property type="evidence" value="ECO:0007669"/>
    <property type="project" value="TreeGrafter"/>
</dbReference>
<dbReference type="InterPro" id="IPR005864">
    <property type="entry name" value="ATP_synth_F0_bsu_bac"/>
</dbReference>
<keyword evidence="9 17" id="KW-1133">Transmembrane helix</keyword>
<evidence type="ECO:0000313" key="22">
    <source>
        <dbReference type="Proteomes" id="UP000236642"/>
    </source>
</evidence>
<evidence type="ECO:0000256" key="13">
    <source>
        <dbReference type="ARBA" id="ARBA00023310"/>
    </source>
</evidence>
<evidence type="ECO:0000256" key="4">
    <source>
        <dbReference type="ARBA" id="ARBA00022448"/>
    </source>
</evidence>
<evidence type="ECO:0000256" key="10">
    <source>
        <dbReference type="ARBA" id="ARBA00023065"/>
    </source>
</evidence>
<dbReference type="GO" id="GO:0012505">
    <property type="term" value="C:endomembrane system"/>
    <property type="evidence" value="ECO:0007669"/>
    <property type="project" value="UniProtKB-SubCell"/>
</dbReference>
<sequence>MEALGINPIYLIAQIINFLLIWFLLSRLVFPRVLKALEERRALIEKGLEDAKAAEQLRASMQAERQRILEEALAERQRIVAEAVRQAEQQRAQILSEARAEAQRILEVAREEAERERERILGELRTQIAALALAAAHRIVSDALDESRHRRLIQEFFTAVPPRVLEELRGLKGDRVEVVSAIPLQEEEKQNIRKELSDRLDLTGDVIFRVDPTILGGLIIRVGDRVVDGSVRARMEGLRATLMG</sequence>
<evidence type="ECO:0000313" key="21">
    <source>
        <dbReference type="EMBL" id="GBD07935.1"/>
    </source>
</evidence>
<dbReference type="InterPro" id="IPR028987">
    <property type="entry name" value="ATP_synth_B-like_membr_sf"/>
</dbReference>
<evidence type="ECO:0000256" key="2">
    <source>
        <dbReference type="ARBA" id="ARBA00010377"/>
    </source>
</evidence>
<dbReference type="InterPro" id="IPR000711">
    <property type="entry name" value="ATPase_OSCP/dsu"/>
</dbReference>
<evidence type="ECO:0000256" key="14">
    <source>
        <dbReference type="ARBA" id="ARBA00024925"/>
    </source>
</evidence>
<evidence type="ECO:0000256" key="20">
    <source>
        <dbReference type="SAM" id="Coils"/>
    </source>
</evidence>
<comment type="subunit">
    <text evidence="17">F-type ATPases have 2 components, F(1) - the catalytic core - and F(0) - the membrane proton channel. F(1) has five subunits: alpha(3), beta(3), gamma(1), delta(1), epsilon(1). F(0) has three main subunits: a(1), b(2) and c(10-14). The alpha and beta chains form an alternating ring which encloses part of the gamma chain. F(1) is attached to F(0) by a central stalk formed by the gamma and epsilon chains, while a peripheral stalk is formed by the delta and b chains.</text>
</comment>
<dbReference type="Pfam" id="PF00213">
    <property type="entry name" value="OSCP"/>
    <property type="match status" value="1"/>
</dbReference>
<dbReference type="GO" id="GO:0005886">
    <property type="term" value="C:plasma membrane"/>
    <property type="evidence" value="ECO:0007669"/>
    <property type="project" value="UniProtKB-SubCell"/>
</dbReference>
<accession>A0A2H5Y3B4</accession>
<keyword evidence="13 17" id="KW-0066">ATP synthesis</keyword>
<evidence type="ECO:0000256" key="7">
    <source>
        <dbReference type="ARBA" id="ARBA00022692"/>
    </source>
</evidence>
<keyword evidence="11 17" id="KW-0472">Membrane</keyword>
<dbReference type="AlphaFoldDB" id="A0A2H5Y3B4"/>
<evidence type="ECO:0000256" key="3">
    <source>
        <dbReference type="ARBA" id="ARBA00010811"/>
    </source>
</evidence>
<comment type="function">
    <text evidence="18">This protein is part of the stalk that links CF(0) to CF(1). It either transmits conformational changes from CF(0) to CF(1) or is implicated in proton conduction.</text>
</comment>
<dbReference type="NCBIfam" id="TIGR01144">
    <property type="entry name" value="ATP_synt_b"/>
    <property type="match status" value="1"/>
</dbReference>
<evidence type="ECO:0000256" key="6">
    <source>
        <dbReference type="ARBA" id="ARBA00022547"/>
    </source>
</evidence>
<evidence type="ECO:0000256" key="18">
    <source>
        <dbReference type="HAMAP-Rule" id="MF_01416"/>
    </source>
</evidence>
<comment type="caution">
    <text evidence="21">The sequence shown here is derived from an EMBL/GenBank/DDBJ whole genome shotgun (WGS) entry which is preliminary data.</text>
</comment>
<evidence type="ECO:0000256" key="19">
    <source>
        <dbReference type="RuleBase" id="RU003848"/>
    </source>
</evidence>
<evidence type="ECO:0000256" key="1">
    <source>
        <dbReference type="ARBA" id="ARBA00005513"/>
    </source>
</evidence>
<keyword evidence="20" id="KW-0175">Coiled coil</keyword>
<reference evidence="22" key="1">
    <citation type="submission" date="2017-09" db="EMBL/GenBank/DDBJ databases">
        <title>Metaegenomics of thermophilic ammonia-oxidizing enrichment culture.</title>
        <authorList>
            <person name="Kato S."/>
            <person name="Suzuki K."/>
        </authorList>
    </citation>
    <scope>NUCLEOTIDE SEQUENCE [LARGE SCALE GENOMIC DNA]</scope>
</reference>
<keyword evidence="7 17" id="KW-0812">Transmembrane</keyword>
<keyword evidence="4 17" id="KW-0813">Transport</keyword>
<evidence type="ECO:0000256" key="16">
    <source>
        <dbReference type="ARBA" id="ARBA00037847"/>
    </source>
</evidence>
<comment type="similarity">
    <text evidence="3">In the N-terminal section; belongs to the ATPase B chain family.</text>
</comment>
<keyword evidence="5 17" id="KW-1003">Cell membrane</keyword>
<evidence type="ECO:0000256" key="9">
    <source>
        <dbReference type="ARBA" id="ARBA00022989"/>
    </source>
</evidence>
<feature type="transmembrane region" description="Helical" evidence="17">
    <location>
        <begin position="6"/>
        <end position="25"/>
    </location>
</feature>
<keyword evidence="8 17" id="KW-0375">Hydrogen ion transport</keyword>
<evidence type="ECO:0000256" key="8">
    <source>
        <dbReference type="ARBA" id="ARBA00022781"/>
    </source>
</evidence>
<dbReference type="PANTHER" id="PTHR33445">
    <property type="entry name" value="ATP SYNTHASE SUBUNIT B', CHLOROPLASTIC"/>
    <property type="match status" value="1"/>
</dbReference>
<evidence type="ECO:0000256" key="5">
    <source>
        <dbReference type="ARBA" id="ARBA00022475"/>
    </source>
</evidence>
<dbReference type="GO" id="GO:0046933">
    <property type="term" value="F:proton-transporting ATP synthase activity, rotational mechanism"/>
    <property type="evidence" value="ECO:0007669"/>
    <property type="project" value="UniProtKB-UniRule"/>
</dbReference>
<dbReference type="Pfam" id="PF00430">
    <property type="entry name" value="ATP-synt_B"/>
    <property type="match status" value="1"/>
</dbReference>
<comment type="function">
    <text evidence="15 17">F(1)F(0) ATP synthase produces ATP from ADP in the presence of a proton or sodium gradient. F-type ATPases consist of two structural domains, F(1) containing the extramembraneous catalytic core and F(0) containing the membrane proton channel, linked together by a central stalk and a peripheral stalk. During catalysis, ATP synthesis in the catalytic domain of F(1) is coupled via a rotary mechanism of the central stalk subunits to proton translocation.</text>
</comment>
<comment type="subcellular location">
    <subcellularLocation>
        <location evidence="18">Cell membrane</location>
        <topology evidence="18">Peripheral membrane protein</topology>
    </subcellularLocation>
    <subcellularLocation>
        <location evidence="17">Cell membrane</location>
        <topology evidence="17">Single-pass membrane protein</topology>
    </subcellularLocation>
    <subcellularLocation>
        <location evidence="16">Endomembrane system</location>
        <topology evidence="16">Single-pass membrane protein</topology>
    </subcellularLocation>
</comment>
<evidence type="ECO:0000256" key="12">
    <source>
        <dbReference type="ARBA" id="ARBA00023268"/>
    </source>
</evidence>
<keyword evidence="12" id="KW-0511">Multifunctional enzyme</keyword>
<dbReference type="HAMAP" id="MF_01398">
    <property type="entry name" value="ATP_synth_b_bprime"/>
    <property type="match status" value="1"/>
</dbReference>
<dbReference type="SUPFAM" id="SSF81573">
    <property type="entry name" value="F1F0 ATP synthase subunit B, membrane domain"/>
    <property type="match status" value="1"/>
</dbReference>
<feature type="coiled-coil region" evidence="20">
    <location>
        <begin position="34"/>
        <end position="130"/>
    </location>
</feature>
<gene>
    <name evidence="17 21" type="primary">atpF</name>
    <name evidence="18" type="synonym">atpH</name>
    <name evidence="21" type="ORF">HRbin22_00161</name>
</gene>